<dbReference type="SUPFAM" id="SSF141255">
    <property type="entry name" value="YccV-like"/>
    <property type="match status" value="1"/>
</dbReference>
<keyword evidence="3" id="KW-0238">DNA-binding</keyword>
<accession>A0ABR1K7D1</accession>
<keyword evidence="4" id="KW-1185">Reference proteome</keyword>
<evidence type="ECO:0000313" key="4">
    <source>
        <dbReference type="Proteomes" id="UP001363622"/>
    </source>
</evidence>
<feature type="domain" description="F-box" evidence="2">
    <location>
        <begin position="5"/>
        <end position="51"/>
    </location>
</feature>
<evidence type="ECO:0000256" key="1">
    <source>
        <dbReference type="SAM" id="MobiDB-lite"/>
    </source>
</evidence>
<sequence length="645" mass="73218">MAEERASLLMLPDEILTNILFYLDPDGLNAVQPTNRRLQSVAAQEILWRHNCRVHFHHWNPKHDYTALLQRPVAQVRWRQLFVQRKRIEVKARRLVDELVATHKQRGAHIEWLAAQGYDVKDELLRQKSVDEEQEDVLARRYWANAALTAIHRSMAMEEWARLRRGEPTSLERVLGAYDLFVIDSAEGIGDFDDISARLDDLAARFKAKHPDYLELGLRERALHLVEFLRAAGFTGVPPERYGRIEQSFIGLALAGDTHEALPLVTVAIFCCVAERLGINAQPCGYPMHIYAIVKAPEGESLDGPGAPNTTNSIYPDEPDIMYLDPFRSELEVPRSRLESQLMSWGASPQNFPMFLSSASVTEMVIRSARNMRRAIEVGGEAEPLQPPGAARLTHSHLDLNAALHAAMWAWAFLERGDNASMTVPGAADIVTHRRRILMTKVIQLMLEHVPWETFLAERYMGPLFWDLPESHDFARVIGEQYVADRMAMAPKLRRSRVESQSNDNASSSSSSSFSSSSQVDEDIHASNQPPTYSAPVRHTIGTPFRHARYLYYGVIIGWDPSCSATEEWALTMNVDRLPNGRNQAFYNVLCEDSTARYVAEENITPTSEEPPGWLREGLAGRYFLRWDKEGKKFVSNVREEYPDD</sequence>
<feature type="region of interest" description="Disordered" evidence="1">
    <location>
        <begin position="494"/>
        <end position="538"/>
    </location>
</feature>
<dbReference type="Pfam" id="PF12937">
    <property type="entry name" value="F-box-like"/>
    <property type="match status" value="1"/>
</dbReference>
<dbReference type="PANTHER" id="PTHR31350:SF27">
    <property type="entry name" value="HEMIMETHYLATED DNA-BINDING DOMAIN-CONTAINING PROTEIN"/>
    <property type="match status" value="1"/>
</dbReference>
<comment type="caution">
    <text evidence="3">The sequence shown here is derived from an EMBL/GenBank/DDBJ whole genome shotgun (WGS) entry which is preliminary data.</text>
</comment>
<evidence type="ECO:0000259" key="2">
    <source>
        <dbReference type="PROSITE" id="PS50181"/>
    </source>
</evidence>
<dbReference type="InterPro" id="IPR036623">
    <property type="entry name" value="Hemimethylated_DNA-bd_sf"/>
</dbReference>
<feature type="compositionally biased region" description="Low complexity" evidence="1">
    <location>
        <begin position="507"/>
        <end position="518"/>
    </location>
</feature>
<reference evidence="3 4" key="1">
    <citation type="submission" date="2024-04" db="EMBL/GenBank/DDBJ databases">
        <title>Phyllosticta paracitricarpa is synonymous to the EU quarantine fungus P. citricarpa based on phylogenomic analyses.</title>
        <authorList>
            <consortium name="Lawrence Berkeley National Laboratory"/>
            <person name="Van Ingen-Buijs V.A."/>
            <person name="Van Westerhoven A.C."/>
            <person name="Haridas S."/>
            <person name="Skiadas P."/>
            <person name="Martin F."/>
            <person name="Groenewald J.Z."/>
            <person name="Crous P.W."/>
            <person name="Seidl M.F."/>
        </authorList>
    </citation>
    <scope>NUCLEOTIDE SEQUENCE [LARGE SCALE GENOMIC DNA]</scope>
    <source>
        <strain evidence="3 4">CBS 123371</strain>
    </source>
</reference>
<name>A0ABR1K7D1_9PEZI</name>
<dbReference type="InterPro" id="IPR036047">
    <property type="entry name" value="F-box-like_dom_sf"/>
</dbReference>
<dbReference type="Gene3D" id="2.30.30.390">
    <property type="entry name" value="Hemimethylated DNA-binding domain"/>
    <property type="match status" value="1"/>
</dbReference>
<dbReference type="Gene3D" id="1.20.1280.50">
    <property type="match status" value="1"/>
</dbReference>
<dbReference type="Pfam" id="PF08755">
    <property type="entry name" value="YccV-like"/>
    <property type="match status" value="1"/>
</dbReference>
<dbReference type="Proteomes" id="UP001363622">
    <property type="component" value="Unassembled WGS sequence"/>
</dbReference>
<dbReference type="PANTHER" id="PTHR31350">
    <property type="entry name" value="SI:DKEY-261L7.2"/>
    <property type="match status" value="1"/>
</dbReference>
<dbReference type="SUPFAM" id="SSF81383">
    <property type="entry name" value="F-box domain"/>
    <property type="match status" value="1"/>
</dbReference>
<proteinExistence type="predicted"/>
<evidence type="ECO:0000313" key="3">
    <source>
        <dbReference type="EMBL" id="KAK7509008.1"/>
    </source>
</evidence>
<dbReference type="InterPro" id="IPR032698">
    <property type="entry name" value="SirB1_N"/>
</dbReference>
<dbReference type="InterPro" id="IPR001810">
    <property type="entry name" value="F-box_dom"/>
</dbReference>
<gene>
    <name evidence="3" type="ORF">IWZ03DRAFT_391058</name>
</gene>
<organism evidence="3 4">
    <name type="scientific">Phyllosticta citriasiana</name>
    <dbReference type="NCBI Taxonomy" id="595635"/>
    <lineage>
        <taxon>Eukaryota</taxon>
        <taxon>Fungi</taxon>
        <taxon>Dikarya</taxon>
        <taxon>Ascomycota</taxon>
        <taxon>Pezizomycotina</taxon>
        <taxon>Dothideomycetes</taxon>
        <taxon>Dothideomycetes incertae sedis</taxon>
        <taxon>Botryosphaeriales</taxon>
        <taxon>Phyllostictaceae</taxon>
        <taxon>Phyllosticta</taxon>
    </lineage>
</organism>
<dbReference type="EMBL" id="JBBPHU010000022">
    <property type="protein sequence ID" value="KAK7509008.1"/>
    <property type="molecule type" value="Genomic_DNA"/>
</dbReference>
<dbReference type="InterPro" id="IPR011722">
    <property type="entry name" value="Hemimethylated_DNA-bd_dom"/>
</dbReference>
<protein>
    <submittedName>
        <fullName evidence="3">Hemimethylated DNA-binding protein YccV like-domain-containing protein</fullName>
    </submittedName>
</protein>
<dbReference type="SMART" id="SM00992">
    <property type="entry name" value="YccV-like"/>
    <property type="match status" value="1"/>
</dbReference>
<dbReference type="GO" id="GO:0003677">
    <property type="term" value="F:DNA binding"/>
    <property type="evidence" value="ECO:0007669"/>
    <property type="project" value="UniProtKB-KW"/>
</dbReference>
<dbReference type="NCBIfam" id="TIGR02097">
    <property type="entry name" value="yccV"/>
    <property type="match status" value="1"/>
</dbReference>
<dbReference type="PROSITE" id="PS50181">
    <property type="entry name" value="FBOX"/>
    <property type="match status" value="1"/>
</dbReference>
<dbReference type="Pfam" id="PF13369">
    <property type="entry name" value="Transglut_core2"/>
    <property type="match status" value="1"/>
</dbReference>